<dbReference type="Proteomes" id="UP000001055">
    <property type="component" value="Unassembled WGS sequence"/>
</dbReference>
<dbReference type="HOGENOM" id="CLU_2373504_0_0_1"/>
<dbReference type="Gene3D" id="6.10.140.2220">
    <property type="match status" value="1"/>
</dbReference>
<name>Q0TZ54_PHANO</name>
<dbReference type="VEuPathDB" id="FungiDB:JI435_151760"/>
<evidence type="ECO:0000313" key="2">
    <source>
        <dbReference type="EMBL" id="EAT77401.1"/>
    </source>
</evidence>
<proteinExistence type="predicted"/>
<sequence length="95" mass="10240">MSKSTSTSSPPFYISQSTNSKGVSIGNGLFAGREFGAGEQITAIDRPLLGSLDTQYLHDTCANCYVWTEGASSGTRLYCAGCQRFRYCSKVCGEF</sequence>
<dbReference type="STRING" id="321614.Q0TZ54"/>
<accession>Q0TZ54</accession>
<dbReference type="KEGG" id="pno:SNOG_15176"/>
<organism evidence="2 3">
    <name type="scientific">Phaeosphaeria nodorum (strain SN15 / ATCC MYA-4574 / FGSC 10173)</name>
    <name type="common">Glume blotch fungus</name>
    <name type="synonym">Parastagonospora nodorum</name>
    <dbReference type="NCBI Taxonomy" id="321614"/>
    <lineage>
        <taxon>Eukaryota</taxon>
        <taxon>Fungi</taxon>
        <taxon>Dikarya</taxon>
        <taxon>Ascomycota</taxon>
        <taxon>Pezizomycotina</taxon>
        <taxon>Dothideomycetes</taxon>
        <taxon>Pleosporomycetidae</taxon>
        <taxon>Pleosporales</taxon>
        <taxon>Pleosporineae</taxon>
        <taxon>Phaeosphaeriaceae</taxon>
        <taxon>Parastagonospora</taxon>
    </lineage>
</organism>
<dbReference type="eggNOG" id="KOG2084">
    <property type="taxonomic scope" value="Eukaryota"/>
</dbReference>
<gene>
    <name evidence="2" type="ORF">SNOG_15176</name>
</gene>
<dbReference type="Gene3D" id="2.170.270.10">
    <property type="entry name" value="SET domain"/>
    <property type="match status" value="1"/>
</dbReference>
<evidence type="ECO:0000256" key="1">
    <source>
        <dbReference type="SAM" id="MobiDB-lite"/>
    </source>
</evidence>
<dbReference type="AlphaFoldDB" id="Q0TZ54"/>
<evidence type="ECO:0008006" key="4">
    <source>
        <dbReference type="Google" id="ProtNLM"/>
    </source>
</evidence>
<feature type="region of interest" description="Disordered" evidence="1">
    <location>
        <begin position="1"/>
        <end position="21"/>
    </location>
</feature>
<dbReference type="EMBL" id="CH445360">
    <property type="protein sequence ID" value="EAT77401.1"/>
    <property type="molecule type" value="Genomic_DNA"/>
</dbReference>
<dbReference type="RefSeq" id="XP_001805337.1">
    <property type="nucleotide sequence ID" value="XM_001805285.1"/>
</dbReference>
<reference evidence="3" key="1">
    <citation type="journal article" date="2007" name="Plant Cell">
        <title>Dothideomycete-plant interactions illuminated by genome sequencing and EST analysis of the wheat pathogen Stagonospora nodorum.</title>
        <authorList>
            <person name="Hane J.K."/>
            <person name="Lowe R.G."/>
            <person name="Solomon P.S."/>
            <person name="Tan K.C."/>
            <person name="Schoch C.L."/>
            <person name="Spatafora J.W."/>
            <person name="Crous P.W."/>
            <person name="Kodira C."/>
            <person name="Birren B.W."/>
            <person name="Galagan J.E."/>
            <person name="Torriani S.F."/>
            <person name="McDonald B.A."/>
            <person name="Oliver R.P."/>
        </authorList>
    </citation>
    <scope>NUCLEOTIDE SEQUENCE [LARGE SCALE GENOMIC DNA]</scope>
    <source>
        <strain evidence="3">SN15 / ATCC MYA-4574 / FGSC 10173</strain>
    </source>
</reference>
<dbReference type="InParanoid" id="Q0TZ54"/>
<evidence type="ECO:0000313" key="3">
    <source>
        <dbReference type="Proteomes" id="UP000001055"/>
    </source>
</evidence>
<dbReference type="GeneID" id="5982265"/>
<dbReference type="InterPro" id="IPR046341">
    <property type="entry name" value="SET_dom_sf"/>
</dbReference>
<protein>
    <recommendedName>
        <fullName evidence="4">MYND-type zinc finger protein samB</fullName>
    </recommendedName>
</protein>